<reference evidence="1" key="1">
    <citation type="submission" date="2023-03" db="EMBL/GenBank/DDBJ databases">
        <title>Multiphase analysis and comparison of six strains from genera Psychromarinibacter, Lutimaribacter, and Maritimibacter, including a novel species: Psychromarinibacter sediminicola sp. nov.</title>
        <authorList>
            <person name="Wang Y.-H."/>
            <person name="Ye M.-Q."/>
            <person name="Du Z.-J."/>
        </authorList>
    </citation>
    <scope>NUCLEOTIDE SEQUENCE</scope>
    <source>
        <strain evidence="1">C21-152</strain>
    </source>
</reference>
<evidence type="ECO:0008006" key="3">
    <source>
        <dbReference type="Google" id="ProtNLM"/>
    </source>
</evidence>
<dbReference type="RefSeq" id="WP_275570030.1">
    <property type="nucleotide sequence ID" value="NZ_JARGYC010000174.1"/>
</dbReference>
<feature type="non-terminal residue" evidence="1">
    <location>
        <position position="1"/>
    </location>
</feature>
<gene>
    <name evidence="1" type="ORF">P1J78_24720</name>
</gene>
<dbReference type="SUPFAM" id="SSF52540">
    <property type="entry name" value="P-loop containing nucleoside triphosphate hydrolases"/>
    <property type="match status" value="1"/>
</dbReference>
<comment type="caution">
    <text evidence="1">The sequence shown here is derived from an EMBL/GenBank/DDBJ whole genome shotgun (WGS) entry which is preliminary data.</text>
</comment>
<keyword evidence="2" id="KW-1185">Reference proteome</keyword>
<accession>A0AAE3NX58</accession>
<dbReference type="EMBL" id="JARGYC010000174">
    <property type="protein sequence ID" value="MDF0603921.1"/>
    <property type="molecule type" value="Genomic_DNA"/>
</dbReference>
<dbReference type="InterPro" id="IPR027417">
    <property type="entry name" value="P-loop_NTPase"/>
</dbReference>
<name>A0AAE3NX58_9RHOB</name>
<sequence>RRTHRLLHAPGMRKLLRRLRIRCRLIGKRSKERAQKVWDFVSQWEILGVAYKGREAEIDPDEALDDLISLFSQIAETGNFDGVAVLLDEADSPPSEAGLGEFLKIATERLSKRGCNRVLFVLAGQPVVISKLRDSHESSLRVFHVLDMQPLEPDERLHVVRHGIMTANKKNDEKTSIDDEAVHLLASLSEGYPHFLQQFSYSAFEADIDGRISPDDVTMGASSENGAISQLGAKYFSEMYFSRIWSDDYRKVLNFMSGFGDSWVSRKNIVENCDVSETNINNALSALKRREIILSDEARKGFYRLPTRSFATWITVVSNTQA</sequence>
<proteinExistence type="predicted"/>
<dbReference type="AlphaFoldDB" id="A0AAE3NX58"/>
<evidence type="ECO:0000313" key="1">
    <source>
        <dbReference type="EMBL" id="MDF0603921.1"/>
    </source>
</evidence>
<evidence type="ECO:0000313" key="2">
    <source>
        <dbReference type="Proteomes" id="UP001220964"/>
    </source>
</evidence>
<protein>
    <recommendedName>
        <fullName evidence="3">ATP-binding protein</fullName>
    </recommendedName>
</protein>
<organism evidence="1 2">
    <name type="scientific">Psychromarinibacter sediminicola</name>
    <dbReference type="NCBI Taxonomy" id="3033385"/>
    <lineage>
        <taxon>Bacteria</taxon>
        <taxon>Pseudomonadati</taxon>
        <taxon>Pseudomonadota</taxon>
        <taxon>Alphaproteobacteria</taxon>
        <taxon>Rhodobacterales</taxon>
        <taxon>Paracoccaceae</taxon>
        <taxon>Psychromarinibacter</taxon>
    </lineage>
</organism>
<dbReference type="Proteomes" id="UP001220964">
    <property type="component" value="Unassembled WGS sequence"/>
</dbReference>